<gene>
    <name evidence="3" type="ORF">PLXY2_LOCUS10307</name>
</gene>
<comment type="caution">
    <text evidence="3">The sequence shown here is derived from an EMBL/GenBank/DDBJ whole genome shotgun (WGS) entry which is preliminary data.</text>
</comment>
<reference evidence="3" key="1">
    <citation type="submission" date="2020-11" db="EMBL/GenBank/DDBJ databases">
        <authorList>
            <person name="Whiteford S."/>
        </authorList>
    </citation>
    <scope>NUCLEOTIDE SEQUENCE</scope>
</reference>
<dbReference type="Proteomes" id="UP000653454">
    <property type="component" value="Unassembled WGS sequence"/>
</dbReference>
<evidence type="ECO:0000313" key="4">
    <source>
        <dbReference type="Proteomes" id="UP000653454"/>
    </source>
</evidence>
<accession>A0A8S4FVW5</accession>
<sequence>MTHFVGGARRLRVLRSDLVLVLQNDDPSNPPDVVRFSEYTQALNDDPSNPPDVARFSEHTQALVKDFDQRMFGNQFATYPHVWQLSVCALALREADVSTCYTFSLARKTSDLVLVLQNDDPSNPPDVARFSEHTQALVKDFGEMTVSDLVLVLQNDDPSSPPDVARFSEHTQALVKDFGEMTVSDLVLVLQNDDPSNPPDVARFSEHTQALVKDFATGSCILEYTDESSELSLTLVGWRGVHSLRAYTATPDTVHYLRLLGADYSKYATSSDSVDETSELSLTLVGWRGVHSLRAYTATPDTVHYLRLLGADYSKYDVNKFKKASEIAEGEAAEPDAMETDAPECSTEENGGNEQDGADISQNGSQDVKTES</sequence>
<keyword evidence="4" id="KW-1185">Reference proteome</keyword>
<name>A0A8S4FVW5_PLUXY</name>
<protein>
    <submittedName>
        <fullName evidence="3">(diamondback moth) hypothetical protein</fullName>
    </submittedName>
</protein>
<evidence type="ECO:0000259" key="2">
    <source>
        <dbReference type="Pfam" id="PF25378"/>
    </source>
</evidence>
<dbReference type="InterPro" id="IPR057286">
    <property type="entry name" value="PUA_NSUN2"/>
</dbReference>
<dbReference type="EMBL" id="CAJHNJ030000045">
    <property type="protein sequence ID" value="CAG9131518.1"/>
    <property type="molecule type" value="Genomic_DNA"/>
</dbReference>
<organism evidence="3 4">
    <name type="scientific">Plutella xylostella</name>
    <name type="common">Diamondback moth</name>
    <name type="synonym">Plutella maculipennis</name>
    <dbReference type="NCBI Taxonomy" id="51655"/>
    <lineage>
        <taxon>Eukaryota</taxon>
        <taxon>Metazoa</taxon>
        <taxon>Ecdysozoa</taxon>
        <taxon>Arthropoda</taxon>
        <taxon>Hexapoda</taxon>
        <taxon>Insecta</taxon>
        <taxon>Pterygota</taxon>
        <taxon>Neoptera</taxon>
        <taxon>Endopterygota</taxon>
        <taxon>Lepidoptera</taxon>
        <taxon>Glossata</taxon>
        <taxon>Ditrysia</taxon>
        <taxon>Yponomeutoidea</taxon>
        <taxon>Plutellidae</taxon>
        <taxon>Plutella</taxon>
    </lineage>
</organism>
<evidence type="ECO:0000313" key="3">
    <source>
        <dbReference type="EMBL" id="CAG9131518.1"/>
    </source>
</evidence>
<feature type="compositionally biased region" description="Polar residues" evidence="1">
    <location>
        <begin position="360"/>
        <end position="372"/>
    </location>
</feature>
<feature type="domain" description="RNA cytosine-C(5)-methyltransferase NSUN2-like PUA" evidence="2">
    <location>
        <begin position="273"/>
        <end position="310"/>
    </location>
</feature>
<evidence type="ECO:0000256" key="1">
    <source>
        <dbReference type="SAM" id="MobiDB-lite"/>
    </source>
</evidence>
<feature type="compositionally biased region" description="Acidic residues" evidence="1">
    <location>
        <begin position="328"/>
        <end position="342"/>
    </location>
</feature>
<dbReference type="Pfam" id="PF25378">
    <property type="entry name" value="PUA_NSUN2"/>
    <property type="match status" value="2"/>
</dbReference>
<feature type="domain" description="RNA cytosine-C(5)-methyltransferase NSUN2-like PUA" evidence="2">
    <location>
        <begin position="181"/>
        <end position="261"/>
    </location>
</feature>
<dbReference type="AlphaFoldDB" id="A0A8S4FVW5"/>
<feature type="region of interest" description="Disordered" evidence="1">
    <location>
        <begin position="327"/>
        <end position="372"/>
    </location>
</feature>
<proteinExistence type="predicted"/>